<gene>
    <name evidence="1" type="ORF">MAUB_20090</name>
</gene>
<dbReference type="EMBL" id="AP022577">
    <property type="protein sequence ID" value="BBX84136.1"/>
    <property type="molecule type" value="Genomic_DNA"/>
</dbReference>
<dbReference type="Proteomes" id="UP000465609">
    <property type="component" value="Chromosome"/>
</dbReference>
<protein>
    <submittedName>
        <fullName evidence="1">Uncharacterized protein</fullName>
    </submittedName>
</protein>
<dbReference type="RefSeq" id="WP_138232035.1">
    <property type="nucleotide sequence ID" value="NZ_AP022577.1"/>
</dbReference>
<keyword evidence="2" id="KW-1185">Reference proteome</keyword>
<sequence length="250" mass="27569">MCLPVADCDEGVEMFARYAYAPNHLGYCGPPELAALRDASVDEVRIAARSFSGAWPYLEVLSGLTGIADPLDLRLVESYWLGGGIAADLDSGAVAGQLLDVIGRLAGRYWSHLTEDLAGEVAANHCFHVFGVYPWSRLLGSGLDEHPLRVLDNCRITWGTVLSRSGDRVDIDASALLWDGHRLRLSEPSPRRLEVWEDGYSAVPDMSAGDQVAVHWGRVCGRLTPAQQHALRDSTLRQLRVTNQRLERHR</sequence>
<dbReference type="Pfam" id="PF19927">
    <property type="entry name" value="DUF6390"/>
    <property type="match status" value="1"/>
</dbReference>
<name>A0ABM7IBX5_9MYCO</name>
<reference evidence="1 2" key="1">
    <citation type="journal article" date="2019" name="Emerg. Microbes Infect.">
        <title>Comprehensive subspecies identification of 175 nontuberculous mycobacteria species based on 7547 genomic profiles.</title>
        <authorList>
            <person name="Matsumoto Y."/>
            <person name="Kinjo T."/>
            <person name="Motooka D."/>
            <person name="Nabeya D."/>
            <person name="Jung N."/>
            <person name="Uechi K."/>
            <person name="Horii T."/>
            <person name="Iida T."/>
            <person name="Fujita J."/>
            <person name="Nakamura S."/>
        </authorList>
    </citation>
    <scope>NUCLEOTIDE SEQUENCE [LARGE SCALE GENOMIC DNA]</scope>
    <source>
        <strain evidence="1 2">JCM 15296</strain>
    </source>
</reference>
<accession>A0ABM7IBX5</accession>
<organism evidence="1 2">
    <name type="scientific">Mycolicibacterium aubagnense</name>
    <dbReference type="NCBI Taxonomy" id="319707"/>
    <lineage>
        <taxon>Bacteria</taxon>
        <taxon>Bacillati</taxon>
        <taxon>Actinomycetota</taxon>
        <taxon>Actinomycetes</taxon>
        <taxon>Mycobacteriales</taxon>
        <taxon>Mycobacteriaceae</taxon>
        <taxon>Mycolicibacterium</taxon>
    </lineage>
</organism>
<evidence type="ECO:0000313" key="1">
    <source>
        <dbReference type="EMBL" id="BBX84136.1"/>
    </source>
</evidence>
<dbReference type="InterPro" id="IPR045660">
    <property type="entry name" value="DUF6390"/>
</dbReference>
<proteinExistence type="predicted"/>
<evidence type="ECO:0000313" key="2">
    <source>
        <dbReference type="Proteomes" id="UP000465609"/>
    </source>
</evidence>